<evidence type="ECO:0000256" key="9">
    <source>
        <dbReference type="PROSITE-ProRule" id="PRU00703"/>
    </source>
</evidence>
<comment type="similarity">
    <text evidence="2">Belongs to the UPF0053 family.</text>
</comment>
<dbReference type="AlphaFoldDB" id="A0A9X0WA75"/>
<accession>A0A9X0WA75</accession>
<dbReference type="InterPro" id="IPR036318">
    <property type="entry name" value="FAD-bd_PCMH-like_sf"/>
</dbReference>
<reference evidence="14 15" key="1">
    <citation type="journal article" date="2020" name="Microorganisms">
        <title>Osmotic Adaptation and Compatible Solute Biosynthesis of Phototrophic Bacteria as Revealed from Genome Analyses.</title>
        <authorList>
            <person name="Imhoff J.F."/>
            <person name="Rahn T."/>
            <person name="Kunzel S."/>
            <person name="Keller A."/>
            <person name="Neulinger S.C."/>
        </authorList>
    </citation>
    <scope>NUCLEOTIDE SEQUENCE [LARGE SCALE GENOMIC DNA]</scope>
    <source>
        <strain evidence="14 15">DSM 25653</strain>
    </source>
</reference>
<evidence type="ECO:0000256" key="1">
    <source>
        <dbReference type="ARBA" id="ARBA00004651"/>
    </source>
</evidence>
<evidence type="ECO:0000313" key="14">
    <source>
        <dbReference type="EMBL" id="MBK1619749.1"/>
    </source>
</evidence>
<feature type="domain" description="CNNM transmembrane" evidence="13">
    <location>
        <begin position="2"/>
        <end position="197"/>
    </location>
</feature>
<evidence type="ECO:0000259" key="13">
    <source>
        <dbReference type="PROSITE" id="PS51846"/>
    </source>
</evidence>
<dbReference type="InterPro" id="IPR044751">
    <property type="entry name" value="Ion_transp-like_CBS"/>
</dbReference>
<evidence type="ECO:0000256" key="7">
    <source>
        <dbReference type="ARBA" id="ARBA00023122"/>
    </source>
</evidence>
<evidence type="ECO:0000256" key="2">
    <source>
        <dbReference type="ARBA" id="ARBA00006337"/>
    </source>
</evidence>
<dbReference type="InterPro" id="IPR046342">
    <property type="entry name" value="CBS_dom_sf"/>
</dbReference>
<dbReference type="Gene3D" id="3.30.465.10">
    <property type="match status" value="1"/>
</dbReference>
<dbReference type="InterPro" id="IPR016169">
    <property type="entry name" value="FAD-bd_PCMH_sub2"/>
</dbReference>
<dbReference type="SUPFAM" id="SSF56176">
    <property type="entry name" value="FAD-binding/transporter-associated domain-like"/>
    <property type="match status" value="1"/>
</dbReference>
<evidence type="ECO:0000256" key="8">
    <source>
        <dbReference type="ARBA" id="ARBA00023136"/>
    </source>
</evidence>
<dbReference type="PANTHER" id="PTHR22777:SF32">
    <property type="entry name" value="UPF0053 INNER MEMBRANE PROTEIN YFJD"/>
    <property type="match status" value="1"/>
</dbReference>
<evidence type="ECO:0000256" key="10">
    <source>
        <dbReference type="PROSITE-ProRule" id="PRU01193"/>
    </source>
</evidence>
<keyword evidence="5" id="KW-0677">Repeat</keyword>
<feature type="transmembrane region" description="Helical" evidence="11">
    <location>
        <begin position="93"/>
        <end position="109"/>
    </location>
</feature>
<dbReference type="RefSeq" id="WP_200245707.1">
    <property type="nucleotide sequence ID" value="NZ_JAXUFI010000001.1"/>
</dbReference>
<comment type="subcellular location">
    <subcellularLocation>
        <location evidence="1">Cell membrane</location>
        <topology evidence="1">Multi-pass membrane protein</topology>
    </subcellularLocation>
</comment>
<feature type="transmembrane region" description="Helical" evidence="11">
    <location>
        <begin position="62"/>
        <end position="86"/>
    </location>
</feature>
<evidence type="ECO:0000313" key="15">
    <source>
        <dbReference type="Proteomes" id="UP001138768"/>
    </source>
</evidence>
<protein>
    <submittedName>
        <fullName evidence="14">Magnesium/cobalt efflux protein</fullName>
    </submittedName>
</protein>
<name>A0A9X0WA75_9GAMM</name>
<dbReference type="Pfam" id="PF01595">
    <property type="entry name" value="CNNM"/>
    <property type="match status" value="1"/>
</dbReference>
<keyword evidence="6 10" id="KW-1133">Transmembrane helix</keyword>
<dbReference type="Proteomes" id="UP001138768">
    <property type="component" value="Unassembled WGS sequence"/>
</dbReference>
<evidence type="ECO:0000256" key="4">
    <source>
        <dbReference type="ARBA" id="ARBA00022692"/>
    </source>
</evidence>
<feature type="transmembrane region" description="Helical" evidence="11">
    <location>
        <begin position="129"/>
        <end position="150"/>
    </location>
</feature>
<keyword evidence="7 9" id="KW-0129">CBS domain</keyword>
<evidence type="ECO:0000259" key="12">
    <source>
        <dbReference type="PROSITE" id="PS51371"/>
    </source>
</evidence>
<dbReference type="PROSITE" id="PS51846">
    <property type="entry name" value="CNNM"/>
    <property type="match status" value="1"/>
</dbReference>
<evidence type="ECO:0000256" key="3">
    <source>
        <dbReference type="ARBA" id="ARBA00022475"/>
    </source>
</evidence>
<dbReference type="PANTHER" id="PTHR22777">
    <property type="entry name" value="HEMOLYSIN-RELATED"/>
    <property type="match status" value="1"/>
</dbReference>
<keyword evidence="15" id="KW-1185">Reference proteome</keyword>
<dbReference type="CDD" id="cd04590">
    <property type="entry name" value="CBS_pair_CorC_HlyC_assoc"/>
    <property type="match status" value="1"/>
</dbReference>
<dbReference type="SUPFAM" id="SSF54631">
    <property type="entry name" value="CBS-domain pair"/>
    <property type="match status" value="1"/>
</dbReference>
<evidence type="ECO:0000256" key="5">
    <source>
        <dbReference type="ARBA" id="ARBA00022737"/>
    </source>
</evidence>
<sequence>MNEIPLSVLFASLGVLLLLSGFFSGSETALMTLNRYRLRHQAEQGKRGAILAQRLLDRPDRLIGLILLGNNFVNILASSLATVIALRLGGEGAIAAAAGLLTLIILIFSEVTPKTLAALHPERIAYPAAYIYVPLLKLLYPIVAAVNLITNGLLGLMGVRPQSGQGQALSREELRTVVIEAGAMIPQQSRDMLIAILDLENATVEEIMIPRNEVQGIDLQDSPDEIIAAIRRANYTLLPLFDGNFDNVIGLIHSRTAMHVLLEHGFGHGQLDKDDLRSIAREPYFVPEGTHLYQQLVNFQRARQRVGLVVDEYGDFQGLITLADLLEEIVGEFTTDPADAYPDIHRTDDGSLLIDCTITIRELNRAMRWALPTHGPKTLNGLIIDYLETIPEQGTSLKLRGYPLEIIQADDTAVKTVRYRKLTTS</sequence>
<dbReference type="Pfam" id="PF00571">
    <property type="entry name" value="CBS"/>
    <property type="match status" value="1"/>
</dbReference>
<dbReference type="GO" id="GO:0050660">
    <property type="term" value="F:flavin adenine dinucleotide binding"/>
    <property type="evidence" value="ECO:0007669"/>
    <property type="project" value="InterPro"/>
</dbReference>
<gene>
    <name evidence="14" type="ORF">CKO42_15125</name>
</gene>
<dbReference type="InterPro" id="IPR005170">
    <property type="entry name" value="Transptr-assoc_dom"/>
</dbReference>
<keyword evidence="4 10" id="KW-0812">Transmembrane</keyword>
<comment type="caution">
    <text evidence="14">The sequence shown here is derived from an EMBL/GenBank/DDBJ whole genome shotgun (WGS) entry which is preliminary data.</text>
</comment>
<dbReference type="InterPro" id="IPR002550">
    <property type="entry name" value="CNNM"/>
</dbReference>
<dbReference type="InterPro" id="IPR000644">
    <property type="entry name" value="CBS_dom"/>
</dbReference>
<dbReference type="SMART" id="SM01091">
    <property type="entry name" value="CorC_HlyC"/>
    <property type="match status" value="1"/>
</dbReference>
<evidence type="ECO:0000256" key="11">
    <source>
        <dbReference type="SAM" id="Phobius"/>
    </source>
</evidence>
<dbReference type="GO" id="GO:0005886">
    <property type="term" value="C:plasma membrane"/>
    <property type="evidence" value="ECO:0007669"/>
    <property type="project" value="UniProtKB-SubCell"/>
</dbReference>
<feature type="domain" description="CBS" evidence="12">
    <location>
        <begin position="279"/>
        <end position="335"/>
    </location>
</feature>
<dbReference type="PROSITE" id="PS51371">
    <property type="entry name" value="CBS"/>
    <property type="match status" value="1"/>
</dbReference>
<dbReference type="EMBL" id="NRRY01000025">
    <property type="protein sequence ID" value="MBK1619749.1"/>
    <property type="molecule type" value="Genomic_DNA"/>
</dbReference>
<keyword evidence="3" id="KW-1003">Cell membrane</keyword>
<dbReference type="Gene3D" id="3.10.580.10">
    <property type="entry name" value="CBS-domain"/>
    <property type="match status" value="1"/>
</dbReference>
<evidence type="ECO:0000256" key="6">
    <source>
        <dbReference type="ARBA" id="ARBA00022989"/>
    </source>
</evidence>
<proteinExistence type="inferred from homology"/>
<keyword evidence="8 10" id="KW-0472">Membrane</keyword>
<dbReference type="Pfam" id="PF03471">
    <property type="entry name" value="CorC_HlyC"/>
    <property type="match status" value="1"/>
</dbReference>
<organism evidence="14 15">
    <name type="scientific">Lamprobacter modestohalophilus</name>
    <dbReference type="NCBI Taxonomy" id="1064514"/>
    <lineage>
        <taxon>Bacteria</taxon>
        <taxon>Pseudomonadati</taxon>
        <taxon>Pseudomonadota</taxon>
        <taxon>Gammaproteobacteria</taxon>
        <taxon>Chromatiales</taxon>
        <taxon>Chromatiaceae</taxon>
        <taxon>Lamprobacter</taxon>
    </lineage>
</organism>